<sequence length="21" mass="2383">MRNTGKEGIEPCRLLKQTHGN</sequence>
<organism evidence="2">
    <name type="scientific">Rhizophora mucronata</name>
    <name type="common">Asiatic mangrove</name>
    <dbReference type="NCBI Taxonomy" id="61149"/>
    <lineage>
        <taxon>Eukaryota</taxon>
        <taxon>Viridiplantae</taxon>
        <taxon>Streptophyta</taxon>
        <taxon>Embryophyta</taxon>
        <taxon>Tracheophyta</taxon>
        <taxon>Spermatophyta</taxon>
        <taxon>Magnoliopsida</taxon>
        <taxon>eudicotyledons</taxon>
        <taxon>Gunneridae</taxon>
        <taxon>Pentapetalae</taxon>
        <taxon>rosids</taxon>
        <taxon>fabids</taxon>
        <taxon>Malpighiales</taxon>
        <taxon>Rhizophoraceae</taxon>
        <taxon>Rhizophora</taxon>
    </lineage>
</organism>
<reference evidence="2" key="1">
    <citation type="submission" date="2018-02" db="EMBL/GenBank/DDBJ databases">
        <title>Rhizophora mucronata_Transcriptome.</title>
        <authorList>
            <person name="Meera S.P."/>
            <person name="Sreeshan A."/>
            <person name="Augustine A."/>
        </authorList>
    </citation>
    <scope>NUCLEOTIDE SEQUENCE</scope>
    <source>
        <tissue evidence="2">Leaf</tissue>
    </source>
</reference>
<feature type="compositionally biased region" description="Basic and acidic residues" evidence="1">
    <location>
        <begin position="1"/>
        <end position="10"/>
    </location>
</feature>
<evidence type="ECO:0000313" key="2">
    <source>
        <dbReference type="EMBL" id="MBW84632.1"/>
    </source>
</evidence>
<evidence type="ECO:0000256" key="1">
    <source>
        <dbReference type="SAM" id="MobiDB-lite"/>
    </source>
</evidence>
<dbReference type="EMBL" id="GGEC01004149">
    <property type="protein sequence ID" value="MBW84632.1"/>
    <property type="molecule type" value="Transcribed_RNA"/>
</dbReference>
<protein>
    <submittedName>
        <fullName evidence="2">Uncharacterized protein</fullName>
    </submittedName>
</protein>
<feature type="region of interest" description="Disordered" evidence="1">
    <location>
        <begin position="1"/>
        <end position="21"/>
    </location>
</feature>
<name>A0A2P2ITS3_RHIMU</name>
<dbReference type="AlphaFoldDB" id="A0A2P2ITS3"/>
<proteinExistence type="predicted"/>
<accession>A0A2P2ITS3</accession>